<evidence type="ECO:0000313" key="1">
    <source>
        <dbReference type="EMBL" id="AFY93727.1"/>
    </source>
</evidence>
<proteinExistence type="predicted"/>
<dbReference type="AlphaFoldDB" id="K9UF29"/>
<dbReference type="InterPro" id="IPR035228">
    <property type="entry name" value="DUF5340"/>
</dbReference>
<keyword evidence="2" id="KW-1185">Reference proteome</keyword>
<dbReference type="Pfam" id="PF17275">
    <property type="entry name" value="DUF5340"/>
    <property type="match status" value="1"/>
</dbReference>
<name>K9UF29_CHAP6</name>
<dbReference type="EMBL" id="CP003600">
    <property type="protein sequence ID" value="AFY93727.1"/>
    <property type="molecule type" value="Genomic_DNA"/>
</dbReference>
<dbReference type="HOGENOM" id="CLU_186811_0_0_3"/>
<reference evidence="1 2" key="1">
    <citation type="submission" date="2012-05" db="EMBL/GenBank/DDBJ databases">
        <title>Finished chromosome of genome of Chamaesiphon sp. PCC 6605.</title>
        <authorList>
            <consortium name="US DOE Joint Genome Institute"/>
            <person name="Gugger M."/>
            <person name="Coursin T."/>
            <person name="Rippka R."/>
            <person name="Tandeau De Marsac N."/>
            <person name="Huntemann M."/>
            <person name="Wei C.-L."/>
            <person name="Han J."/>
            <person name="Detter J.C."/>
            <person name="Han C."/>
            <person name="Tapia R."/>
            <person name="Chen A."/>
            <person name="Kyrpides N."/>
            <person name="Mavromatis K."/>
            <person name="Markowitz V."/>
            <person name="Szeto E."/>
            <person name="Ivanova N."/>
            <person name="Pagani I."/>
            <person name="Pati A."/>
            <person name="Goodwin L."/>
            <person name="Nordberg H.P."/>
            <person name="Cantor M.N."/>
            <person name="Hua S.X."/>
            <person name="Woyke T."/>
            <person name="Kerfeld C.A."/>
        </authorList>
    </citation>
    <scope>NUCLEOTIDE SEQUENCE [LARGE SCALE GENOMIC DNA]</scope>
    <source>
        <strain evidence="2">ATCC 27169 / PCC 6605</strain>
    </source>
</reference>
<gene>
    <name evidence="1" type="ORF">Cha6605_2685</name>
</gene>
<dbReference type="RefSeq" id="WP_015159873.1">
    <property type="nucleotide sequence ID" value="NC_019697.1"/>
</dbReference>
<evidence type="ECO:0000313" key="2">
    <source>
        <dbReference type="Proteomes" id="UP000010366"/>
    </source>
</evidence>
<accession>K9UF29</accession>
<organism evidence="1 2">
    <name type="scientific">Chamaesiphon minutus (strain ATCC 27169 / PCC 6605)</name>
    <dbReference type="NCBI Taxonomy" id="1173020"/>
    <lineage>
        <taxon>Bacteria</taxon>
        <taxon>Bacillati</taxon>
        <taxon>Cyanobacteriota</taxon>
        <taxon>Cyanophyceae</taxon>
        <taxon>Gomontiellales</taxon>
        <taxon>Chamaesiphonaceae</taxon>
        <taxon>Chamaesiphon</taxon>
    </lineage>
</organism>
<protein>
    <submittedName>
        <fullName evidence="1">Uncharacterized protein</fullName>
    </submittedName>
</protein>
<dbReference type="KEGG" id="cmp:Cha6605_2685"/>
<sequence>MDRINLPSLVHYELTLQVLERQTMTIADRDPIVRERVQQLIVTLRKALSQQKLLEDICSHRQLEVEHVWGLNSVIGNNEVMTRD</sequence>
<dbReference type="Proteomes" id="UP000010366">
    <property type="component" value="Chromosome"/>
</dbReference>